<evidence type="ECO:0000313" key="8">
    <source>
        <dbReference type="EMBL" id="KAF3326474.1"/>
    </source>
</evidence>
<evidence type="ECO:0000256" key="1">
    <source>
        <dbReference type="ARBA" id="ARBA00004141"/>
    </source>
</evidence>
<dbReference type="Pfam" id="PF16913">
    <property type="entry name" value="PUNUT"/>
    <property type="match status" value="1"/>
</dbReference>
<name>A0A833VK15_9POAL</name>
<organism evidence="8 9">
    <name type="scientific">Carex littledalei</name>
    <dbReference type="NCBI Taxonomy" id="544730"/>
    <lineage>
        <taxon>Eukaryota</taxon>
        <taxon>Viridiplantae</taxon>
        <taxon>Streptophyta</taxon>
        <taxon>Embryophyta</taxon>
        <taxon>Tracheophyta</taxon>
        <taxon>Spermatophyta</taxon>
        <taxon>Magnoliopsida</taxon>
        <taxon>Liliopsida</taxon>
        <taxon>Poales</taxon>
        <taxon>Cyperaceae</taxon>
        <taxon>Cyperoideae</taxon>
        <taxon>Cariceae</taxon>
        <taxon>Carex</taxon>
        <taxon>Carex subgen. Euthyceras</taxon>
    </lineage>
</organism>
<feature type="transmembrane region" description="Helical" evidence="7">
    <location>
        <begin position="272"/>
        <end position="293"/>
    </location>
</feature>
<comment type="subcellular location">
    <subcellularLocation>
        <location evidence="1 7">Membrane</location>
        <topology evidence="1 7">Multi-pass membrane protein</topology>
    </subcellularLocation>
</comment>
<comment type="similarity">
    <text evidence="2 7">Belongs to the purine permeases (TC 2.A.7.14) family.</text>
</comment>
<dbReference type="GO" id="GO:0005345">
    <property type="term" value="F:purine nucleobase transmembrane transporter activity"/>
    <property type="evidence" value="ECO:0007669"/>
    <property type="project" value="UniProtKB-UniRule"/>
</dbReference>
<reference evidence="8" key="1">
    <citation type="submission" date="2020-01" db="EMBL/GenBank/DDBJ databases">
        <title>Genome sequence of Kobresia littledalei, the first chromosome-level genome in the family Cyperaceae.</title>
        <authorList>
            <person name="Qu G."/>
        </authorList>
    </citation>
    <scope>NUCLEOTIDE SEQUENCE</scope>
    <source>
        <strain evidence="8">C.B.Clarke</strain>
        <tissue evidence="8">Leaf</tissue>
    </source>
</reference>
<dbReference type="InterPro" id="IPR037185">
    <property type="entry name" value="EmrE-like"/>
</dbReference>
<evidence type="ECO:0000313" key="9">
    <source>
        <dbReference type="Proteomes" id="UP000623129"/>
    </source>
</evidence>
<dbReference type="OrthoDB" id="1865379at2759"/>
<feature type="transmembrane region" description="Helical" evidence="7">
    <location>
        <begin position="12"/>
        <end position="34"/>
    </location>
</feature>
<dbReference type="Proteomes" id="UP000623129">
    <property type="component" value="Unassembled WGS sequence"/>
</dbReference>
<evidence type="ECO:0000256" key="4">
    <source>
        <dbReference type="ARBA" id="ARBA00022692"/>
    </source>
</evidence>
<feature type="transmembrane region" description="Helical" evidence="7">
    <location>
        <begin position="78"/>
        <end position="102"/>
    </location>
</feature>
<keyword evidence="6 7" id="KW-0472">Membrane</keyword>
<evidence type="ECO:0000256" key="3">
    <source>
        <dbReference type="ARBA" id="ARBA00022448"/>
    </source>
</evidence>
<feature type="transmembrane region" description="Helical" evidence="7">
    <location>
        <begin position="207"/>
        <end position="224"/>
    </location>
</feature>
<dbReference type="AlphaFoldDB" id="A0A833VK15"/>
<feature type="transmembrane region" description="Helical" evidence="7">
    <location>
        <begin position="299"/>
        <end position="318"/>
    </location>
</feature>
<keyword evidence="5 7" id="KW-1133">Transmembrane helix</keyword>
<dbReference type="GO" id="GO:0015211">
    <property type="term" value="F:purine nucleoside transmembrane transporter activity"/>
    <property type="evidence" value="ECO:0007669"/>
    <property type="project" value="UniProtKB-UniRule"/>
</dbReference>
<dbReference type="PANTHER" id="PTHR31376:SF97">
    <property type="entry name" value="PURINE PERMEASE-RELATED"/>
    <property type="match status" value="1"/>
</dbReference>
<dbReference type="PANTHER" id="PTHR31376">
    <property type="entry name" value="OS09G0467300 PROTEIN-RELATED"/>
    <property type="match status" value="1"/>
</dbReference>
<keyword evidence="4 7" id="KW-0812">Transmembrane</keyword>
<evidence type="ECO:0000256" key="2">
    <source>
        <dbReference type="ARBA" id="ARBA00006213"/>
    </source>
</evidence>
<dbReference type="GO" id="GO:0016020">
    <property type="term" value="C:membrane"/>
    <property type="evidence" value="ECO:0007669"/>
    <property type="project" value="UniProtKB-SubCell"/>
</dbReference>
<dbReference type="EMBL" id="SWLB01000018">
    <property type="protein sequence ID" value="KAF3326474.1"/>
    <property type="molecule type" value="Genomic_DNA"/>
</dbReference>
<proteinExistence type="inferred from homology"/>
<evidence type="ECO:0000256" key="7">
    <source>
        <dbReference type="RuleBase" id="RU368015"/>
    </source>
</evidence>
<dbReference type="SUPFAM" id="SSF103481">
    <property type="entry name" value="Multidrug resistance efflux transporter EmrE"/>
    <property type="match status" value="1"/>
</dbReference>
<feature type="transmembrane region" description="Helical" evidence="7">
    <location>
        <begin position="108"/>
        <end position="126"/>
    </location>
</feature>
<dbReference type="InterPro" id="IPR030182">
    <property type="entry name" value="PUP_plant"/>
</dbReference>
<comment type="caution">
    <text evidence="8">The sequence shown here is derived from an EMBL/GenBank/DDBJ whole genome shotgun (WGS) entry which is preliminary data.</text>
</comment>
<sequence>MATTQEAPRSGTTLSLFTLVHALFLMIGSGGNLLLRVYFTHGGSRLWLSSFIQIAAWPLLLLPLSFSSKRLQLSLSIYLIFAFLGLLFALDCYLYAFASAFLPLSTSSLLISSQLAFTAVFAFLLVHQRFTPYSFNAVVLLTLGPVVLSMGASSDRPEGESKGKYILGFAMAVAAAALAGLIFALMELAMRRGKVVRTYAAAMEMQLAMGIAGTVFCLIGMIINKDFQVIPREAREFGLGKMKYYMVLIWDAVFWQLVNIGLVGLVSGASSLCVAMMAALQLPLLEVLSVIFLREKFSGIKGISLILSLWGFVSYLYGEKKQSDKAKKAAQQELVAVA</sequence>
<feature type="transmembrane region" description="Helical" evidence="7">
    <location>
        <begin position="133"/>
        <end position="153"/>
    </location>
</feature>
<accession>A0A833VK15</accession>
<keyword evidence="3 7" id="KW-0813">Transport</keyword>
<keyword evidence="9" id="KW-1185">Reference proteome</keyword>
<evidence type="ECO:0000256" key="6">
    <source>
        <dbReference type="ARBA" id="ARBA00023136"/>
    </source>
</evidence>
<feature type="transmembrane region" description="Helical" evidence="7">
    <location>
        <begin position="165"/>
        <end position="186"/>
    </location>
</feature>
<feature type="transmembrane region" description="Helical" evidence="7">
    <location>
        <begin position="46"/>
        <end position="66"/>
    </location>
</feature>
<feature type="transmembrane region" description="Helical" evidence="7">
    <location>
        <begin position="244"/>
        <end position="265"/>
    </location>
</feature>
<evidence type="ECO:0000256" key="5">
    <source>
        <dbReference type="ARBA" id="ARBA00022989"/>
    </source>
</evidence>
<gene>
    <name evidence="8" type="ORF">FCM35_KLT08104</name>
</gene>
<protein>
    <recommendedName>
        <fullName evidence="7">Probable purine permease</fullName>
    </recommendedName>
</protein>